<feature type="region of interest" description="Disordered" evidence="1">
    <location>
        <begin position="153"/>
        <end position="172"/>
    </location>
</feature>
<comment type="caution">
    <text evidence="2">The sequence shown here is derived from an EMBL/GenBank/DDBJ whole genome shotgun (WGS) entry which is preliminary data.</text>
</comment>
<dbReference type="EMBL" id="JASPKY010000154">
    <property type="protein sequence ID" value="KAK9730021.1"/>
    <property type="molecule type" value="Genomic_DNA"/>
</dbReference>
<name>A0AAW1L7G3_POPJA</name>
<feature type="compositionally biased region" description="Basic residues" evidence="1">
    <location>
        <begin position="258"/>
        <end position="267"/>
    </location>
</feature>
<gene>
    <name evidence="2" type="ORF">QE152_g15561</name>
</gene>
<feature type="region of interest" description="Disordered" evidence="1">
    <location>
        <begin position="248"/>
        <end position="276"/>
    </location>
</feature>
<protein>
    <submittedName>
        <fullName evidence="2">Uncharacterized protein</fullName>
    </submittedName>
</protein>
<proteinExistence type="predicted"/>
<evidence type="ECO:0000256" key="1">
    <source>
        <dbReference type="SAM" id="MobiDB-lite"/>
    </source>
</evidence>
<feature type="compositionally biased region" description="Polar residues" evidence="1">
    <location>
        <begin position="163"/>
        <end position="172"/>
    </location>
</feature>
<keyword evidence="3" id="KW-1185">Reference proteome</keyword>
<dbReference type="AlphaFoldDB" id="A0AAW1L7G3"/>
<reference evidence="2 3" key="1">
    <citation type="journal article" date="2024" name="BMC Genomics">
        <title>De novo assembly and annotation of Popillia japonica's genome with initial clues to its potential as an invasive pest.</title>
        <authorList>
            <person name="Cucini C."/>
            <person name="Boschi S."/>
            <person name="Funari R."/>
            <person name="Cardaioli E."/>
            <person name="Iannotti N."/>
            <person name="Marturano G."/>
            <person name="Paoli F."/>
            <person name="Bruttini M."/>
            <person name="Carapelli A."/>
            <person name="Frati F."/>
            <person name="Nardi F."/>
        </authorList>
    </citation>
    <scope>NUCLEOTIDE SEQUENCE [LARGE SCALE GENOMIC DNA]</scope>
    <source>
        <strain evidence="2">DMR45628</strain>
    </source>
</reference>
<evidence type="ECO:0000313" key="3">
    <source>
        <dbReference type="Proteomes" id="UP001458880"/>
    </source>
</evidence>
<evidence type="ECO:0000313" key="2">
    <source>
        <dbReference type="EMBL" id="KAK9730021.1"/>
    </source>
</evidence>
<organism evidence="2 3">
    <name type="scientific">Popillia japonica</name>
    <name type="common">Japanese beetle</name>
    <dbReference type="NCBI Taxonomy" id="7064"/>
    <lineage>
        <taxon>Eukaryota</taxon>
        <taxon>Metazoa</taxon>
        <taxon>Ecdysozoa</taxon>
        <taxon>Arthropoda</taxon>
        <taxon>Hexapoda</taxon>
        <taxon>Insecta</taxon>
        <taxon>Pterygota</taxon>
        <taxon>Neoptera</taxon>
        <taxon>Endopterygota</taxon>
        <taxon>Coleoptera</taxon>
        <taxon>Polyphaga</taxon>
        <taxon>Scarabaeiformia</taxon>
        <taxon>Scarabaeidae</taxon>
        <taxon>Rutelinae</taxon>
        <taxon>Popillia</taxon>
    </lineage>
</organism>
<dbReference type="Proteomes" id="UP001458880">
    <property type="component" value="Unassembled WGS sequence"/>
</dbReference>
<accession>A0AAW1L7G3</accession>
<sequence length="347" mass="37967">MPNLESTTENNNISVPSQPDAIIKSESMDNNKQLNNNLEACIDAPELAVLLQCLGFTLQNFEKKTDTVPHPSPLIDVDHLQIDITCIKSNMKATFFKEKSGCKCPSKEDTSNAQFWNISACSPSFLRRSLENIKQESFSASASKALPKVQCSEHYSPTHRKTSSPIPDLSNSLKQDCEKASSLKQDCEKASKKLIDTLIAAQKLLGDAVEMAGNQNATFTKRTRRLSDIKISPLAAEEVKSSNASSLNVSKLDGSHCKTPKKSKTPKKGFGIGDKRKYLAPPMKLNRVSDSALPKVKLLQGKKNTPSPSQKSLNLCAKVSTNKCNSSLTKLRAPTKIASFSRTPVKK</sequence>